<reference evidence="1 2" key="1">
    <citation type="journal article" date="2010" name="BMC Genomics">
        <title>Genome analysis and comparative genomics of a Giardia intestinalis assemblage E isolate.</title>
        <authorList>
            <person name="Jerlstrom-Hultqvist J."/>
            <person name="Franzen O."/>
            <person name="Ankarklev J."/>
            <person name="Xu F."/>
            <person name="Nohynkova E."/>
            <person name="Andersson J.O."/>
            <person name="Svard S.G."/>
            <person name="Andersson B."/>
        </authorList>
    </citation>
    <scope>NUCLEOTIDE SEQUENCE [LARGE SCALE GENOMIC DNA]</scope>
    <source>
        <strain evidence="1 2">P15</strain>
    </source>
</reference>
<protein>
    <submittedName>
        <fullName evidence="1">Uncharacterized protein</fullName>
    </submittedName>
</protein>
<gene>
    <name evidence="1" type="ORF">GLP15_5185</name>
</gene>
<dbReference type="Proteomes" id="UP000008974">
    <property type="component" value="Unassembled WGS sequence"/>
</dbReference>
<accession>E1EWB4</accession>
<dbReference type="EMBL" id="ACVC01000027">
    <property type="protein sequence ID" value="EFO65508.1"/>
    <property type="molecule type" value="Genomic_DNA"/>
</dbReference>
<sequence>MPKDDAHVGAIVVPKQAVLGAMLDSIQVVFPAVEDVLANIVGTVKSRLQMNNSAPANMSVTSSTTGNVIMTTQRFSLWMLQRIIIAWINCQPGSTLKRLLRCMLISNRYYSSVCNFVLYNIADKTKATLVDKLLLRPCPITSTPPILSESFLGSKQLVNFFAESSEEAWLYFQIDAHLGCLQLRCMHKQKANYFGIFLLDCSRQLGEPQRWQNIIEVKYLIGDQIRCPRLFDIIHIKHINKTLHDRSLYEVSIVLCTNTSVYFITFVLSVSSNITIHDTCHVYKSHSTTGFLGTLFDKQEMHAKQASALLPFFYRANVMHEYPYLCIISPFLPLLFAVSGRFLEPFFLERRDGGCTILGVVTNIGQDPIIVTAEGKVYRVSIASQQECKGIPRIILEEVQTIDCTSVPWTVAMTPYTIAMILEQGRVLATDQDGDQTGVIERQVFEEICRRDNSVTLKALALLKSIKSPLIRDIVSIGLLRISKTIVYVIAAGKTWDGSGFLAIYDTIKWSIRTYDTVFPVAQLRGGKTLVRLALLDSSLLCGLN</sequence>
<evidence type="ECO:0000313" key="2">
    <source>
        <dbReference type="Proteomes" id="UP000008974"/>
    </source>
</evidence>
<proteinExistence type="predicted"/>
<evidence type="ECO:0000313" key="1">
    <source>
        <dbReference type="EMBL" id="EFO65508.1"/>
    </source>
</evidence>
<organism evidence="1 2">
    <name type="scientific">Giardia intestinalis (strain P15)</name>
    <name type="common">Giardia lamblia</name>
    <dbReference type="NCBI Taxonomy" id="658858"/>
    <lineage>
        <taxon>Eukaryota</taxon>
        <taxon>Metamonada</taxon>
        <taxon>Diplomonadida</taxon>
        <taxon>Hexamitidae</taxon>
        <taxon>Giardiinae</taxon>
        <taxon>Giardia</taxon>
    </lineage>
</organism>
<comment type="caution">
    <text evidence="1">The sequence shown here is derived from an EMBL/GenBank/DDBJ whole genome shotgun (WGS) entry which is preliminary data.</text>
</comment>
<name>E1EWB4_GIAIA</name>
<dbReference type="AlphaFoldDB" id="E1EWB4"/>
<dbReference type="VEuPathDB" id="GiardiaDB:GLP15_5185"/>
<dbReference type="OrthoDB" id="10257027at2759"/>
<dbReference type="OMA" id="CLQLRCM"/>